<dbReference type="AlphaFoldDB" id="A0A067DF52"/>
<gene>
    <name evidence="2" type="ORF">CISIN_1g0470472mg</name>
</gene>
<protein>
    <recommendedName>
        <fullName evidence="1">Erythromycin biosynthesis protein CIII-like C-terminal domain-containing protein</fullName>
    </recommendedName>
</protein>
<dbReference type="STRING" id="2711.A0A067DF52"/>
<dbReference type="PaxDb" id="2711-XP_006493521.1"/>
<dbReference type="GO" id="GO:0016757">
    <property type="term" value="F:glycosyltransferase activity"/>
    <property type="evidence" value="ECO:0007669"/>
    <property type="project" value="UniProtKB-ARBA"/>
</dbReference>
<reference evidence="2 3" key="1">
    <citation type="submission" date="2014-04" db="EMBL/GenBank/DDBJ databases">
        <authorList>
            <consortium name="International Citrus Genome Consortium"/>
            <person name="Gmitter F."/>
            <person name="Chen C."/>
            <person name="Farmerie W."/>
            <person name="Harkins T."/>
            <person name="Desany B."/>
            <person name="Mohiuddin M."/>
            <person name="Kodira C."/>
            <person name="Borodovsky M."/>
            <person name="Lomsadze A."/>
            <person name="Burns P."/>
            <person name="Jenkins J."/>
            <person name="Prochnik S."/>
            <person name="Shu S."/>
            <person name="Chapman J."/>
            <person name="Pitluck S."/>
            <person name="Schmutz J."/>
            <person name="Rokhsar D."/>
        </authorList>
    </citation>
    <scope>NUCLEOTIDE SEQUENCE</scope>
</reference>
<evidence type="ECO:0000259" key="1">
    <source>
        <dbReference type="Pfam" id="PF06722"/>
    </source>
</evidence>
<dbReference type="InterPro" id="IPR010610">
    <property type="entry name" value="EryCIII-like_C"/>
</dbReference>
<evidence type="ECO:0000313" key="2">
    <source>
        <dbReference type="EMBL" id="KDO41493.1"/>
    </source>
</evidence>
<organism evidence="2 3">
    <name type="scientific">Citrus sinensis</name>
    <name type="common">Sweet orange</name>
    <name type="synonym">Citrus aurantium var. sinensis</name>
    <dbReference type="NCBI Taxonomy" id="2711"/>
    <lineage>
        <taxon>Eukaryota</taxon>
        <taxon>Viridiplantae</taxon>
        <taxon>Streptophyta</taxon>
        <taxon>Embryophyta</taxon>
        <taxon>Tracheophyta</taxon>
        <taxon>Spermatophyta</taxon>
        <taxon>Magnoliopsida</taxon>
        <taxon>eudicotyledons</taxon>
        <taxon>Gunneridae</taxon>
        <taxon>Pentapetalae</taxon>
        <taxon>rosids</taxon>
        <taxon>malvids</taxon>
        <taxon>Sapindales</taxon>
        <taxon>Rutaceae</taxon>
        <taxon>Aurantioideae</taxon>
        <taxon>Citrus</taxon>
    </lineage>
</organism>
<proteinExistence type="predicted"/>
<dbReference type="PANTHER" id="PTHR48050">
    <property type="entry name" value="STEROL 3-BETA-GLUCOSYLTRANSFERASE"/>
    <property type="match status" value="1"/>
</dbReference>
<dbReference type="SUPFAM" id="SSF53756">
    <property type="entry name" value="UDP-Glycosyltransferase/glycogen phosphorylase"/>
    <property type="match status" value="1"/>
</dbReference>
<name>A0A067DF52_CITSI</name>
<keyword evidence="3" id="KW-1185">Reference proteome</keyword>
<dbReference type="Proteomes" id="UP000027120">
    <property type="component" value="Unassembled WGS sequence"/>
</dbReference>
<dbReference type="InterPro" id="IPR050426">
    <property type="entry name" value="Glycosyltransferase_28"/>
</dbReference>
<dbReference type="Gene3D" id="3.40.50.2000">
    <property type="entry name" value="Glycogen Phosphorylase B"/>
    <property type="match status" value="2"/>
</dbReference>
<dbReference type="Pfam" id="PF06722">
    <property type="entry name" value="EryCIII-like_C"/>
    <property type="match status" value="1"/>
</dbReference>
<evidence type="ECO:0000313" key="3">
    <source>
        <dbReference type="Proteomes" id="UP000027120"/>
    </source>
</evidence>
<sequence>DPVTGLPTWYDRASSPKLLYGFSKEIVECPDYWPSSVRVCGFWFLPNSWQYSCKQCGELSAFLLDANNRFMGFLKNPEAFLRVLQTVLHTTTYRFVLFTAGYEPLDTAIRVMAPGTSSVLTQRVITQYGISIFNGKLFCFSGMVPYKYLFPRCLAAIHHGGSGSTAAALHAGIPQILCPFMLDQFYWAERMFWLGVAPEPLKRNHLVPDNADETSIKEAAEALSQAIQYALSPRVKECAKEIAERISVEDGVSEAVKNLKEEMGLF</sequence>
<feature type="non-terminal residue" evidence="2">
    <location>
        <position position="1"/>
    </location>
</feature>
<dbReference type="EMBL" id="KK785616">
    <property type="protein sequence ID" value="KDO41493.1"/>
    <property type="molecule type" value="Genomic_DNA"/>
</dbReference>
<accession>A0A067DF52</accession>
<feature type="domain" description="Erythromycin biosynthesis protein CIII-like C-terminal" evidence="1">
    <location>
        <begin position="142"/>
        <end position="210"/>
    </location>
</feature>
<dbReference type="eggNOG" id="KOG1192">
    <property type="taxonomic scope" value="Eukaryota"/>
</dbReference>
<dbReference type="PANTHER" id="PTHR48050:SF11">
    <property type="entry name" value="GLYCOSYLTRANSFERASE"/>
    <property type="match status" value="1"/>
</dbReference>